<sequence>MDSSRPYLVRAIHEWLIDNHQTPYLLVNAEQENVQVPVNYVEKGKIVLNVSTSAVEQLHMDNDAVSFNARFGGQPTNIYIPISACMAIYSKENGQGMVFKEEQNNEPDEPSKKNLSKPSLKIVK</sequence>
<dbReference type="EMBL" id="UOFS01000039">
    <property type="protein sequence ID" value="VAW99235.1"/>
    <property type="molecule type" value="Genomic_DNA"/>
</dbReference>
<dbReference type="PANTHER" id="PTHR37486:SF1">
    <property type="entry name" value="STRINGENT STARVATION PROTEIN B"/>
    <property type="match status" value="1"/>
</dbReference>
<dbReference type="Gene3D" id="2.30.30.220">
    <property type="entry name" value="SspB-like"/>
    <property type="match status" value="1"/>
</dbReference>
<evidence type="ECO:0000256" key="1">
    <source>
        <dbReference type="SAM" id="MobiDB-lite"/>
    </source>
</evidence>
<accession>A0A3B1A041</accession>
<dbReference type="GO" id="GO:0005829">
    <property type="term" value="C:cytosol"/>
    <property type="evidence" value="ECO:0007669"/>
    <property type="project" value="TreeGrafter"/>
</dbReference>
<dbReference type="GO" id="GO:0045732">
    <property type="term" value="P:positive regulation of protein catabolic process"/>
    <property type="evidence" value="ECO:0007669"/>
    <property type="project" value="TreeGrafter"/>
</dbReference>
<dbReference type="AlphaFoldDB" id="A0A3B1A041"/>
<dbReference type="SUPFAM" id="SSF101738">
    <property type="entry name" value="SspB-like"/>
    <property type="match status" value="1"/>
</dbReference>
<dbReference type="NCBIfam" id="NF008769">
    <property type="entry name" value="PRK11798.2-5"/>
    <property type="match status" value="1"/>
</dbReference>
<dbReference type="GO" id="GO:0005840">
    <property type="term" value="C:ribosome"/>
    <property type="evidence" value="ECO:0007669"/>
    <property type="project" value="TreeGrafter"/>
</dbReference>
<evidence type="ECO:0000313" key="2">
    <source>
        <dbReference type="EMBL" id="VAW99235.1"/>
    </source>
</evidence>
<reference evidence="2" key="1">
    <citation type="submission" date="2018-06" db="EMBL/GenBank/DDBJ databases">
        <authorList>
            <person name="Zhirakovskaya E."/>
        </authorList>
    </citation>
    <scope>NUCLEOTIDE SEQUENCE</scope>
</reference>
<organism evidence="2">
    <name type="scientific">hydrothermal vent metagenome</name>
    <dbReference type="NCBI Taxonomy" id="652676"/>
    <lineage>
        <taxon>unclassified sequences</taxon>
        <taxon>metagenomes</taxon>
        <taxon>ecological metagenomes</taxon>
    </lineage>
</organism>
<dbReference type="InterPro" id="IPR036760">
    <property type="entry name" value="SspB-like_sf"/>
</dbReference>
<dbReference type="PIRSF" id="PIRSF005276">
    <property type="entry name" value="SspB"/>
    <property type="match status" value="1"/>
</dbReference>
<dbReference type="InterPro" id="IPR007481">
    <property type="entry name" value="SspB"/>
</dbReference>
<proteinExistence type="predicted"/>
<dbReference type="Pfam" id="PF04386">
    <property type="entry name" value="SspB"/>
    <property type="match status" value="1"/>
</dbReference>
<name>A0A3B1A041_9ZZZZ</name>
<protein>
    <submittedName>
        <fullName evidence="2">Stringent starvation protein B</fullName>
    </submittedName>
</protein>
<gene>
    <name evidence="2" type="ORF">MNBD_GAMMA22-1469</name>
</gene>
<feature type="region of interest" description="Disordered" evidence="1">
    <location>
        <begin position="98"/>
        <end position="124"/>
    </location>
</feature>
<dbReference type="PANTHER" id="PTHR37486">
    <property type="entry name" value="STRINGENT STARVATION PROTEIN B"/>
    <property type="match status" value="1"/>
</dbReference>